<evidence type="ECO:0000256" key="4">
    <source>
        <dbReference type="ARBA" id="ARBA00023242"/>
    </source>
</evidence>
<evidence type="ECO:0000256" key="3">
    <source>
        <dbReference type="ARBA" id="ARBA00023163"/>
    </source>
</evidence>
<gene>
    <name evidence="6" type="ORF">BDK51DRAFT_24016</name>
</gene>
<keyword evidence="3" id="KW-0804">Transcription</keyword>
<dbReference type="PANTHER" id="PTHR31200:SF1">
    <property type="entry name" value="INO80 COMPLEX SUBUNIT C"/>
    <property type="match status" value="1"/>
</dbReference>
<evidence type="ECO:0000313" key="6">
    <source>
        <dbReference type="EMBL" id="RKO86144.1"/>
    </source>
</evidence>
<dbReference type="InterPro" id="IPR013272">
    <property type="entry name" value="Vps72/YL1_C"/>
</dbReference>
<keyword evidence="7" id="KW-1185">Reference proteome</keyword>
<reference evidence="7" key="1">
    <citation type="journal article" date="2018" name="Nat. Microbiol.">
        <title>Leveraging single-cell genomics to expand the fungal tree of life.</title>
        <authorList>
            <person name="Ahrendt S.R."/>
            <person name="Quandt C.A."/>
            <person name="Ciobanu D."/>
            <person name="Clum A."/>
            <person name="Salamov A."/>
            <person name="Andreopoulos B."/>
            <person name="Cheng J.F."/>
            <person name="Woyke T."/>
            <person name="Pelin A."/>
            <person name="Henrissat B."/>
            <person name="Reynolds N.K."/>
            <person name="Benny G.L."/>
            <person name="Smith M.E."/>
            <person name="James T.Y."/>
            <person name="Grigoriev I.V."/>
        </authorList>
    </citation>
    <scope>NUCLEOTIDE SEQUENCE [LARGE SCALE GENOMIC DNA]</scope>
</reference>
<evidence type="ECO:0000259" key="5">
    <source>
        <dbReference type="SMART" id="SM00993"/>
    </source>
</evidence>
<dbReference type="OrthoDB" id="49520at2759"/>
<dbReference type="GO" id="GO:0031011">
    <property type="term" value="C:Ino80 complex"/>
    <property type="evidence" value="ECO:0007669"/>
    <property type="project" value="InterPro"/>
</dbReference>
<accession>A0A4P9W1Z9</accession>
<dbReference type="GO" id="GO:0006338">
    <property type="term" value="P:chromatin remodeling"/>
    <property type="evidence" value="ECO:0007669"/>
    <property type="project" value="InterPro"/>
</dbReference>
<evidence type="ECO:0000256" key="2">
    <source>
        <dbReference type="ARBA" id="ARBA00023015"/>
    </source>
</evidence>
<dbReference type="InterPro" id="IPR029525">
    <property type="entry name" value="INO80C/Ies6"/>
</dbReference>
<proteinExistence type="predicted"/>
<evidence type="ECO:0000256" key="1">
    <source>
        <dbReference type="ARBA" id="ARBA00004123"/>
    </source>
</evidence>
<feature type="domain" description="Vps72/YL1 C-terminal" evidence="5">
    <location>
        <begin position="7"/>
        <end position="36"/>
    </location>
</feature>
<dbReference type="Pfam" id="PF08265">
    <property type="entry name" value="YL1_C"/>
    <property type="match status" value="1"/>
</dbReference>
<dbReference type="AlphaFoldDB" id="A0A4P9W1Z9"/>
<dbReference type="Proteomes" id="UP000269721">
    <property type="component" value="Unassembled WGS sequence"/>
</dbReference>
<sequence>SLLPQKKYCDVTGLEAPYMDPKTRLRYHSADVYQFIKTLPDFSVQGYLGLRNAAVDLK</sequence>
<keyword evidence="2" id="KW-0805">Transcription regulation</keyword>
<protein>
    <submittedName>
        <fullName evidence="6">YL1 nuclear protein C-terminal domain-containing protein</fullName>
    </submittedName>
</protein>
<evidence type="ECO:0000313" key="7">
    <source>
        <dbReference type="Proteomes" id="UP000269721"/>
    </source>
</evidence>
<dbReference type="SMART" id="SM00993">
    <property type="entry name" value="YL1_C"/>
    <property type="match status" value="1"/>
</dbReference>
<comment type="subcellular location">
    <subcellularLocation>
        <location evidence="1">Nucleus</location>
    </subcellularLocation>
</comment>
<keyword evidence="4" id="KW-0539">Nucleus</keyword>
<organism evidence="6 7">
    <name type="scientific">Blyttiomyces helicus</name>
    <dbReference type="NCBI Taxonomy" id="388810"/>
    <lineage>
        <taxon>Eukaryota</taxon>
        <taxon>Fungi</taxon>
        <taxon>Fungi incertae sedis</taxon>
        <taxon>Chytridiomycota</taxon>
        <taxon>Chytridiomycota incertae sedis</taxon>
        <taxon>Chytridiomycetes</taxon>
        <taxon>Chytridiomycetes incertae sedis</taxon>
        <taxon>Blyttiomyces</taxon>
    </lineage>
</organism>
<dbReference type="PANTHER" id="PTHR31200">
    <property type="entry name" value="INO80 COMPLEX SUBUNIT C"/>
    <property type="match status" value="1"/>
</dbReference>
<name>A0A4P9W1Z9_9FUNG</name>
<dbReference type="EMBL" id="KZ998436">
    <property type="protein sequence ID" value="RKO86144.1"/>
    <property type="molecule type" value="Genomic_DNA"/>
</dbReference>
<feature type="non-terminal residue" evidence="6">
    <location>
        <position position="1"/>
    </location>
</feature>